<protein>
    <submittedName>
        <fullName evidence="1">Uncharacterized protein</fullName>
    </submittedName>
</protein>
<dbReference type="PANTHER" id="PTHR36482">
    <property type="entry name" value="OSJNBA0024J22.15 PROTEIN"/>
    <property type="match status" value="1"/>
</dbReference>
<proteinExistence type="predicted"/>
<gene>
    <name evidence="1" type="ORF">RND81_02G118200</name>
</gene>
<reference evidence="1" key="1">
    <citation type="submission" date="2024-03" db="EMBL/GenBank/DDBJ databases">
        <title>WGS assembly of Saponaria officinalis var. Norfolk2.</title>
        <authorList>
            <person name="Jenkins J."/>
            <person name="Shu S."/>
            <person name="Grimwood J."/>
            <person name="Barry K."/>
            <person name="Goodstein D."/>
            <person name="Schmutz J."/>
            <person name="Leebens-Mack J."/>
            <person name="Osbourn A."/>
        </authorList>
    </citation>
    <scope>NUCLEOTIDE SEQUENCE [LARGE SCALE GENOMIC DNA]</scope>
    <source>
        <strain evidence="1">JIC</strain>
    </source>
</reference>
<dbReference type="Proteomes" id="UP001443914">
    <property type="component" value="Unassembled WGS sequence"/>
</dbReference>
<name>A0AAW1MUW9_SAPOF</name>
<dbReference type="AlphaFoldDB" id="A0AAW1MUW9"/>
<accession>A0AAW1MUW9</accession>
<evidence type="ECO:0000313" key="2">
    <source>
        <dbReference type="Proteomes" id="UP001443914"/>
    </source>
</evidence>
<evidence type="ECO:0000313" key="1">
    <source>
        <dbReference type="EMBL" id="KAK9749327.1"/>
    </source>
</evidence>
<dbReference type="InterPro" id="IPR053085">
    <property type="entry name" value="Jasmonate-induced_protein"/>
</dbReference>
<sequence length="162" mass="17596">MASAQMQEVATSVKNLEHMQNGARVTMVNQTPTSMTLFRYIVWAACAPGYPASIQSGESVVFNNLADPSRGTKAAVFYATEWQLNDRAWVLAWDAPVHYTPTSDKVFVLCGPKSRIESMTDDQVLEALEKSSQSSQCPGASATINYLPDKLIADVTANFGGL</sequence>
<comment type="caution">
    <text evidence="1">The sequence shown here is derived from an EMBL/GenBank/DDBJ whole genome shotgun (WGS) entry which is preliminary data.</text>
</comment>
<keyword evidence="2" id="KW-1185">Reference proteome</keyword>
<dbReference type="EMBL" id="JBDFQZ010000002">
    <property type="protein sequence ID" value="KAK9749327.1"/>
    <property type="molecule type" value="Genomic_DNA"/>
</dbReference>
<organism evidence="1 2">
    <name type="scientific">Saponaria officinalis</name>
    <name type="common">Common soapwort</name>
    <name type="synonym">Lychnis saponaria</name>
    <dbReference type="NCBI Taxonomy" id="3572"/>
    <lineage>
        <taxon>Eukaryota</taxon>
        <taxon>Viridiplantae</taxon>
        <taxon>Streptophyta</taxon>
        <taxon>Embryophyta</taxon>
        <taxon>Tracheophyta</taxon>
        <taxon>Spermatophyta</taxon>
        <taxon>Magnoliopsida</taxon>
        <taxon>eudicotyledons</taxon>
        <taxon>Gunneridae</taxon>
        <taxon>Pentapetalae</taxon>
        <taxon>Caryophyllales</taxon>
        <taxon>Caryophyllaceae</taxon>
        <taxon>Caryophylleae</taxon>
        <taxon>Saponaria</taxon>
    </lineage>
</organism>
<dbReference type="PANTHER" id="PTHR36482:SF6">
    <property type="entry name" value="JASMONATE-INDUCED PROTEIN HOMOLOG"/>
    <property type="match status" value="1"/>
</dbReference>